<proteinExistence type="inferred from homology"/>
<dbReference type="OrthoDB" id="195015at2759"/>
<dbReference type="GO" id="GO:0005044">
    <property type="term" value="F:scavenger receptor activity"/>
    <property type="evidence" value="ECO:0007669"/>
    <property type="project" value="TreeGrafter"/>
</dbReference>
<gene>
    <name evidence="14" type="ORF">CEUTPL_LOCUS2437</name>
</gene>
<dbReference type="Pfam" id="PF01130">
    <property type="entry name" value="CD36"/>
    <property type="match status" value="1"/>
</dbReference>
<comment type="subcellular location">
    <subcellularLocation>
        <location evidence="1">Cell membrane</location>
    </subcellularLocation>
</comment>
<evidence type="ECO:0000313" key="14">
    <source>
        <dbReference type="EMBL" id="CAG9761743.1"/>
    </source>
</evidence>
<keyword evidence="3" id="KW-1003">Cell membrane</keyword>
<keyword evidence="15" id="KW-1185">Reference proteome</keyword>
<keyword evidence="4" id="KW-0716">Sensory transduction</keyword>
<sequence>MRLPCCSARMVIILAVLATLTFAGALLLCFWGIPLVIREQIHQQTRLSEGTEQWDRFLELPFALNYSVRFFLVQNPSEVVHNGSVPDLKESEPYTYSMKLKKLDHRFDDNDEDSVTYHREFDFAFDYSGNTHPETMVTIINPLLMAALQLANSLERLAFAGCIDQLLGSARLDKPITTQSVKKLLFDGVNFGFTNETGAACTAVRNRIIPLLKDVRVVEEVEEETTGTRYFRIAFFNYKTINYLKTPPDGIYTVNRGQRNMSALGKIMRWNGGTTIPTYGTASSTNNETCHNLRGTDSTIYPPFLRKDEPIVIYNTDICRTVELFQTNSNLEYRGISGAHKYETNENLLRPATVTPEQDCYCSKATKNVEAKDDCYLDGTFDYKPCLGAPVILSQPHFLNADPKYGKNFTTLKPDKSKHAMYLIVEPNTGTPLEGLKRVQINTVLRQEPLISFITPPTMYQGIIPVLWLEESFSIPDKYLDLLDNQYFKKVKLATTFKYGFVGVAAAIFTGCLFLFVRKQFFKKKSN</sequence>
<dbReference type="GO" id="GO:0007608">
    <property type="term" value="P:sensory perception of smell"/>
    <property type="evidence" value="ECO:0007669"/>
    <property type="project" value="UniProtKB-KW"/>
</dbReference>
<evidence type="ECO:0000256" key="13">
    <source>
        <dbReference type="SAM" id="Phobius"/>
    </source>
</evidence>
<evidence type="ECO:0000256" key="10">
    <source>
        <dbReference type="ARBA" id="ARBA00023170"/>
    </source>
</evidence>
<reference evidence="14" key="1">
    <citation type="submission" date="2022-01" db="EMBL/GenBank/DDBJ databases">
        <authorList>
            <person name="King R."/>
        </authorList>
    </citation>
    <scope>NUCLEOTIDE SEQUENCE</scope>
</reference>
<dbReference type="PANTHER" id="PTHR11923">
    <property type="entry name" value="SCAVENGER RECEPTOR CLASS B TYPE-1 SR-B1"/>
    <property type="match status" value="1"/>
</dbReference>
<accession>A0A9N9MFU8</accession>
<comment type="similarity">
    <text evidence="2">Belongs to the CD36 family.</text>
</comment>
<keyword evidence="5 13" id="KW-0812">Transmembrane</keyword>
<dbReference type="AlphaFoldDB" id="A0A9N9MFU8"/>
<evidence type="ECO:0000256" key="1">
    <source>
        <dbReference type="ARBA" id="ARBA00004236"/>
    </source>
</evidence>
<feature type="transmembrane region" description="Helical" evidence="13">
    <location>
        <begin position="499"/>
        <end position="517"/>
    </location>
</feature>
<evidence type="ECO:0000256" key="2">
    <source>
        <dbReference type="ARBA" id="ARBA00010532"/>
    </source>
</evidence>
<evidence type="ECO:0000256" key="7">
    <source>
        <dbReference type="ARBA" id="ARBA00022989"/>
    </source>
</evidence>
<protein>
    <recommendedName>
        <fullName evidence="12">Sensory neuron membrane protein 2</fullName>
    </recommendedName>
</protein>
<dbReference type="InterPro" id="IPR002159">
    <property type="entry name" value="CD36_fam"/>
</dbReference>
<keyword evidence="7 13" id="KW-1133">Transmembrane helix</keyword>
<keyword evidence="9" id="KW-1015">Disulfide bond</keyword>
<keyword evidence="8 13" id="KW-0472">Membrane</keyword>
<dbReference type="EMBL" id="OU892286">
    <property type="protein sequence ID" value="CAG9761743.1"/>
    <property type="molecule type" value="Genomic_DNA"/>
</dbReference>
<keyword evidence="10" id="KW-0675">Receptor</keyword>
<name>A0A9N9MFU8_9CUCU</name>
<evidence type="ECO:0000256" key="4">
    <source>
        <dbReference type="ARBA" id="ARBA00022606"/>
    </source>
</evidence>
<dbReference type="GO" id="GO:0005737">
    <property type="term" value="C:cytoplasm"/>
    <property type="evidence" value="ECO:0007669"/>
    <property type="project" value="TreeGrafter"/>
</dbReference>
<organism evidence="14 15">
    <name type="scientific">Ceutorhynchus assimilis</name>
    <name type="common">cabbage seed weevil</name>
    <dbReference type="NCBI Taxonomy" id="467358"/>
    <lineage>
        <taxon>Eukaryota</taxon>
        <taxon>Metazoa</taxon>
        <taxon>Ecdysozoa</taxon>
        <taxon>Arthropoda</taxon>
        <taxon>Hexapoda</taxon>
        <taxon>Insecta</taxon>
        <taxon>Pterygota</taxon>
        <taxon>Neoptera</taxon>
        <taxon>Endopterygota</taxon>
        <taxon>Coleoptera</taxon>
        <taxon>Polyphaga</taxon>
        <taxon>Cucujiformia</taxon>
        <taxon>Curculionidae</taxon>
        <taxon>Ceutorhynchinae</taxon>
        <taxon>Ceutorhynchus</taxon>
    </lineage>
</organism>
<evidence type="ECO:0000256" key="12">
    <source>
        <dbReference type="ARBA" id="ARBA00040645"/>
    </source>
</evidence>
<dbReference type="PANTHER" id="PTHR11923:SF109">
    <property type="entry name" value="SENSORY NEURON MEMBRANE PROTEIN 2"/>
    <property type="match status" value="1"/>
</dbReference>
<evidence type="ECO:0000256" key="8">
    <source>
        <dbReference type="ARBA" id="ARBA00023136"/>
    </source>
</evidence>
<evidence type="ECO:0000313" key="15">
    <source>
        <dbReference type="Proteomes" id="UP001152799"/>
    </source>
</evidence>
<keyword evidence="6" id="KW-0552">Olfaction</keyword>
<keyword evidence="11" id="KW-0325">Glycoprotein</keyword>
<evidence type="ECO:0000256" key="6">
    <source>
        <dbReference type="ARBA" id="ARBA00022725"/>
    </source>
</evidence>
<evidence type="ECO:0000256" key="9">
    <source>
        <dbReference type="ARBA" id="ARBA00023157"/>
    </source>
</evidence>
<evidence type="ECO:0000256" key="5">
    <source>
        <dbReference type="ARBA" id="ARBA00022692"/>
    </source>
</evidence>
<dbReference type="GO" id="GO:0005886">
    <property type="term" value="C:plasma membrane"/>
    <property type="evidence" value="ECO:0007669"/>
    <property type="project" value="UniProtKB-SubCell"/>
</dbReference>
<dbReference type="Proteomes" id="UP001152799">
    <property type="component" value="Chromosome 10"/>
</dbReference>
<dbReference type="PRINTS" id="PR01609">
    <property type="entry name" value="CD36FAMILY"/>
</dbReference>
<evidence type="ECO:0000256" key="3">
    <source>
        <dbReference type="ARBA" id="ARBA00022475"/>
    </source>
</evidence>
<evidence type="ECO:0000256" key="11">
    <source>
        <dbReference type="ARBA" id="ARBA00023180"/>
    </source>
</evidence>